<protein>
    <submittedName>
        <fullName evidence="1">Transcription elongation factor NusA</fullName>
    </submittedName>
</protein>
<reference evidence="1 2" key="1">
    <citation type="submission" date="2013-11" db="EMBL/GenBank/DDBJ databases">
        <title>Comparative genomics of Ignicoccus.</title>
        <authorList>
            <person name="Podar M."/>
        </authorList>
    </citation>
    <scope>NUCLEOTIDE SEQUENCE [LARGE SCALE GENOMIC DNA]</scope>
    <source>
        <strain evidence="1 2">DSM 13165</strain>
    </source>
</reference>
<organism evidence="1 2">
    <name type="scientific">Ignicoccus islandicus DSM 13165</name>
    <dbReference type="NCBI Taxonomy" id="940295"/>
    <lineage>
        <taxon>Archaea</taxon>
        <taxon>Thermoproteota</taxon>
        <taxon>Thermoprotei</taxon>
        <taxon>Desulfurococcales</taxon>
        <taxon>Desulfurococcaceae</taxon>
        <taxon>Ignicoccus</taxon>
    </lineage>
</organism>
<sequence>MKIPLDTICVKTGILCPSCQRKVSSGLVKEYEVDIMRKLLDLEERIKELKDAEYVKSYDLGDLLVIVLKLPDWDKDVVRRIRQALSRELNRKVRVVVKGADPREMAAQLLIPLDVRGVNIVWTPDGTQKYVIRVDRKGKRWPAPKEELEKVLSELLDAPVEIRPQGHF</sequence>
<dbReference type="GO" id="GO:0003746">
    <property type="term" value="F:translation elongation factor activity"/>
    <property type="evidence" value="ECO:0007669"/>
    <property type="project" value="UniProtKB-KW"/>
</dbReference>
<dbReference type="KEGG" id="iis:EYM_01400"/>
<dbReference type="EMBL" id="CP006867">
    <property type="protein sequence ID" value="ALU11472.1"/>
    <property type="molecule type" value="Genomic_DNA"/>
</dbReference>
<name>A0A0U3FPT1_9CREN</name>
<dbReference type="NCBIfam" id="NF005013">
    <property type="entry name" value="PRK06418.1"/>
    <property type="match status" value="1"/>
</dbReference>
<gene>
    <name evidence="1" type="ORF">EYM_01400</name>
</gene>
<accession>A0A0U3FPT1</accession>
<keyword evidence="1" id="KW-0648">Protein biosynthesis</keyword>
<evidence type="ECO:0000313" key="2">
    <source>
        <dbReference type="Proteomes" id="UP000060778"/>
    </source>
</evidence>
<keyword evidence="1" id="KW-0251">Elongation factor</keyword>
<keyword evidence="2" id="KW-1185">Reference proteome</keyword>
<dbReference type="Proteomes" id="UP000060778">
    <property type="component" value="Chromosome"/>
</dbReference>
<dbReference type="AlphaFoldDB" id="A0A0U3FPT1"/>
<proteinExistence type="predicted"/>
<evidence type="ECO:0000313" key="1">
    <source>
        <dbReference type="EMBL" id="ALU11472.1"/>
    </source>
</evidence>
<dbReference type="STRING" id="940295.EYM_01400"/>